<protein>
    <submittedName>
        <fullName evidence="2">(spotted green pufferfish) hypothetical protein</fullName>
    </submittedName>
</protein>
<dbReference type="GO" id="GO:0031267">
    <property type="term" value="F:small GTPase binding"/>
    <property type="evidence" value="ECO:0007669"/>
    <property type="project" value="TreeGrafter"/>
</dbReference>
<reference evidence="2" key="1">
    <citation type="journal article" date="2004" name="Nature">
        <title>Genome duplication in the teleost fish Tetraodon nigroviridis reveals the early vertebrate proto-karyotype.</title>
        <authorList>
            <person name="Jaillon O."/>
            <person name="Aury J.-M."/>
            <person name="Brunet F."/>
            <person name="Petit J.-L."/>
            <person name="Stange-Thomann N."/>
            <person name="Mauceli E."/>
            <person name="Bouneau L."/>
            <person name="Fischer C."/>
            <person name="Ozouf-Costaz C."/>
            <person name="Bernot A."/>
            <person name="Nicaud S."/>
            <person name="Jaffe D."/>
            <person name="Fisher S."/>
            <person name="Lutfalla G."/>
            <person name="Dossat C."/>
            <person name="Segurens B."/>
            <person name="Dasilva C."/>
            <person name="Salanoubat M."/>
            <person name="Levy M."/>
            <person name="Boudet N."/>
            <person name="Castellano S."/>
            <person name="Anthouard V."/>
            <person name="Jubin C."/>
            <person name="Castelli V."/>
            <person name="Katinka M."/>
            <person name="Vacherie B."/>
            <person name="Biemont C."/>
            <person name="Skalli Z."/>
            <person name="Cattolico L."/>
            <person name="Poulain J."/>
            <person name="De Berardinis V."/>
            <person name="Cruaud C."/>
            <person name="Duprat S."/>
            <person name="Brottier P."/>
            <person name="Coutanceau J.-P."/>
            <person name="Gouzy J."/>
            <person name="Parra G."/>
            <person name="Lardier G."/>
            <person name="Chapple C."/>
            <person name="McKernan K.J."/>
            <person name="McEwan P."/>
            <person name="Bosak S."/>
            <person name="Kellis M."/>
            <person name="Volff J.-N."/>
            <person name="Guigo R."/>
            <person name="Zody M.C."/>
            <person name="Mesirov J."/>
            <person name="Lindblad-Toh K."/>
            <person name="Birren B."/>
            <person name="Nusbaum C."/>
            <person name="Kahn D."/>
            <person name="Robinson-Rechavi M."/>
            <person name="Laudet V."/>
            <person name="Schachter V."/>
            <person name="Quetier F."/>
            <person name="Saurin W."/>
            <person name="Scarpelli C."/>
            <person name="Wincker P."/>
            <person name="Lander E.S."/>
            <person name="Weissenbach J."/>
            <person name="Roest Crollius H."/>
        </authorList>
    </citation>
    <scope>NUCLEOTIDE SEQUENCE [LARGE SCALE GENOMIC DNA]</scope>
</reference>
<gene>
    <name evidence="2" type="ORF">GSTENG00036440001</name>
</gene>
<dbReference type="AlphaFoldDB" id="Q4RC98"/>
<dbReference type="OrthoDB" id="18896at2759"/>
<dbReference type="Pfam" id="PF23554">
    <property type="entry name" value="TPR_DOCK"/>
    <property type="match status" value="1"/>
</dbReference>
<dbReference type="PANTHER" id="PTHR45653">
    <property type="entry name" value="DEDICATOR OF CYTOKINESIS"/>
    <property type="match status" value="1"/>
</dbReference>
<evidence type="ECO:0000259" key="1">
    <source>
        <dbReference type="Pfam" id="PF23554"/>
    </source>
</evidence>
<dbReference type="KEGG" id="tng:GSTEN00036440G001"/>
<proteinExistence type="predicted"/>
<dbReference type="GO" id="GO:0016477">
    <property type="term" value="P:cell migration"/>
    <property type="evidence" value="ECO:0007669"/>
    <property type="project" value="TreeGrafter"/>
</dbReference>
<feature type="non-terminal residue" evidence="2">
    <location>
        <position position="69"/>
    </location>
</feature>
<reference evidence="2" key="2">
    <citation type="submission" date="2004-02" db="EMBL/GenBank/DDBJ databases">
        <authorList>
            <consortium name="Genoscope"/>
            <consortium name="Whitehead Institute Centre for Genome Research"/>
        </authorList>
    </citation>
    <scope>NUCLEOTIDE SEQUENCE</scope>
</reference>
<sequence>LMQSRVVACMTAILSQMDDGHYTTYIETFTGTTDLVDFLMESFLLFKDLIGKHVYPSDWMAMIMVQNRY</sequence>
<dbReference type="GO" id="GO:0007520">
    <property type="term" value="P:myoblast fusion"/>
    <property type="evidence" value="ECO:0007669"/>
    <property type="project" value="TreeGrafter"/>
</dbReference>
<name>Q4RC98_TETNG</name>
<dbReference type="GO" id="GO:0005737">
    <property type="term" value="C:cytoplasm"/>
    <property type="evidence" value="ECO:0007669"/>
    <property type="project" value="TreeGrafter"/>
</dbReference>
<dbReference type="InterPro" id="IPR056372">
    <property type="entry name" value="TPR_DOCK"/>
</dbReference>
<dbReference type="GO" id="GO:0007264">
    <property type="term" value="P:small GTPase-mediated signal transduction"/>
    <property type="evidence" value="ECO:0007669"/>
    <property type="project" value="InterPro"/>
</dbReference>
<organism evidence="2">
    <name type="scientific">Tetraodon nigroviridis</name>
    <name type="common">Spotted green pufferfish</name>
    <name type="synonym">Chelonodon nigroviridis</name>
    <dbReference type="NCBI Taxonomy" id="99883"/>
    <lineage>
        <taxon>Eukaryota</taxon>
        <taxon>Metazoa</taxon>
        <taxon>Chordata</taxon>
        <taxon>Craniata</taxon>
        <taxon>Vertebrata</taxon>
        <taxon>Euteleostomi</taxon>
        <taxon>Actinopterygii</taxon>
        <taxon>Neopterygii</taxon>
        <taxon>Teleostei</taxon>
        <taxon>Neoteleostei</taxon>
        <taxon>Acanthomorphata</taxon>
        <taxon>Eupercaria</taxon>
        <taxon>Tetraodontiformes</taxon>
        <taxon>Tetradontoidea</taxon>
        <taxon>Tetraodontidae</taxon>
        <taxon>Tetraodon</taxon>
    </lineage>
</organism>
<dbReference type="EMBL" id="CAAE01019445">
    <property type="protein sequence ID" value="CAG13985.1"/>
    <property type="molecule type" value="Genomic_DNA"/>
</dbReference>
<accession>Q4RC98</accession>
<evidence type="ECO:0000313" key="2">
    <source>
        <dbReference type="EMBL" id="CAG13985.1"/>
    </source>
</evidence>
<comment type="caution">
    <text evidence="2">The sequence shown here is derived from an EMBL/GenBank/DDBJ whole genome shotgun (WGS) entry which is preliminary data.</text>
</comment>
<feature type="non-terminal residue" evidence="2">
    <location>
        <position position="1"/>
    </location>
</feature>
<dbReference type="GO" id="GO:0005085">
    <property type="term" value="F:guanyl-nucleotide exchange factor activity"/>
    <property type="evidence" value="ECO:0007669"/>
    <property type="project" value="InterPro"/>
</dbReference>
<dbReference type="GO" id="GO:0005886">
    <property type="term" value="C:plasma membrane"/>
    <property type="evidence" value="ECO:0007669"/>
    <property type="project" value="TreeGrafter"/>
</dbReference>
<dbReference type="PANTHER" id="PTHR45653:SF6">
    <property type="entry name" value="DEDICATOR OF CYTOKINESIS PROTEIN 2"/>
    <property type="match status" value="1"/>
</dbReference>
<feature type="domain" description="Dedicator of cytokinesis TPR repeats region" evidence="1">
    <location>
        <begin position="4"/>
        <end position="68"/>
    </location>
</feature>
<dbReference type="InterPro" id="IPR026791">
    <property type="entry name" value="DOCK"/>
</dbReference>